<keyword evidence="3 9" id="KW-0645">Protease</keyword>
<name>A0A1F4S2A7_UNCSA</name>
<keyword evidence="8 9" id="KW-0472">Membrane</keyword>
<evidence type="ECO:0000256" key="9">
    <source>
        <dbReference type="HAMAP-Rule" id="MF_00161"/>
    </source>
</evidence>
<comment type="caution">
    <text evidence="11">The sequence shown here is derived from an EMBL/GenBank/DDBJ whole genome shotgun (WGS) entry which is preliminary data.</text>
</comment>
<comment type="catalytic activity">
    <reaction evidence="9">
        <text>Release of signal peptides from bacterial membrane prolipoproteins. Hydrolyzes -Xaa-Yaa-Zaa-|-(S,diacylglyceryl)Cys-, in which Xaa is hydrophobic (preferably Leu), and Yaa (Ala or Ser) and Zaa (Gly or Ala) have small, neutral side chains.</text>
        <dbReference type="EC" id="3.4.23.36"/>
    </reaction>
</comment>
<comment type="function">
    <text evidence="9">This protein specifically catalyzes the removal of signal peptides from prolipoproteins.</text>
</comment>
<evidence type="ECO:0000313" key="11">
    <source>
        <dbReference type="EMBL" id="OGC14574.1"/>
    </source>
</evidence>
<dbReference type="PRINTS" id="PR00781">
    <property type="entry name" value="LIPOSIGPTASE"/>
</dbReference>
<evidence type="ECO:0000256" key="6">
    <source>
        <dbReference type="ARBA" id="ARBA00022801"/>
    </source>
</evidence>
<evidence type="ECO:0000256" key="4">
    <source>
        <dbReference type="ARBA" id="ARBA00022692"/>
    </source>
</evidence>
<evidence type="ECO:0000256" key="7">
    <source>
        <dbReference type="ARBA" id="ARBA00022989"/>
    </source>
</evidence>
<feature type="transmembrane region" description="Helical" evidence="9">
    <location>
        <begin position="116"/>
        <end position="139"/>
    </location>
</feature>
<dbReference type="GO" id="GO:0005886">
    <property type="term" value="C:plasma membrane"/>
    <property type="evidence" value="ECO:0007669"/>
    <property type="project" value="UniProtKB-SubCell"/>
</dbReference>
<dbReference type="GO" id="GO:0006508">
    <property type="term" value="P:proteolysis"/>
    <property type="evidence" value="ECO:0007669"/>
    <property type="project" value="UniProtKB-KW"/>
</dbReference>
<accession>A0A1F4S2A7</accession>
<keyword evidence="6 9" id="KW-0378">Hydrolase</keyword>
<dbReference type="AlphaFoldDB" id="A0A1F4S2A7"/>
<keyword evidence="7 9" id="KW-1133">Transmembrane helix</keyword>
<dbReference type="UniPathway" id="UPA00665"/>
<dbReference type="GO" id="GO:0004190">
    <property type="term" value="F:aspartic-type endopeptidase activity"/>
    <property type="evidence" value="ECO:0007669"/>
    <property type="project" value="UniProtKB-UniRule"/>
</dbReference>
<sequence>MQFFIITASVLLFDQFSKFLVHRFMFVNQSIPIIENILHLTYVQNSGAAFGLFRGKILFLLITGVLVIAAIFYFHERLRFDDHLQTPLALLLGGSLGNMSDRVFRRYVVDFIDFRIWPVFNVADVMINVAVFFIIFIVLKEGK</sequence>
<comment type="caution">
    <text evidence="9">Lacks conserved residue(s) required for the propagation of feature annotation.</text>
</comment>
<evidence type="ECO:0000313" key="12">
    <source>
        <dbReference type="Proteomes" id="UP000177905"/>
    </source>
</evidence>
<comment type="pathway">
    <text evidence="9">Protein modification; lipoprotein biosynthesis (signal peptide cleavage).</text>
</comment>
<evidence type="ECO:0000256" key="8">
    <source>
        <dbReference type="ARBA" id="ARBA00023136"/>
    </source>
</evidence>
<dbReference type="HAMAP" id="MF_00161">
    <property type="entry name" value="LspA"/>
    <property type="match status" value="1"/>
</dbReference>
<keyword evidence="5 9" id="KW-0064">Aspartyl protease</keyword>
<evidence type="ECO:0000256" key="10">
    <source>
        <dbReference type="RuleBase" id="RU004181"/>
    </source>
</evidence>
<dbReference type="EC" id="3.4.23.36" evidence="9"/>
<evidence type="ECO:0000256" key="2">
    <source>
        <dbReference type="ARBA" id="ARBA00022475"/>
    </source>
</evidence>
<feature type="active site" evidence="9">
    <location>
        <position position="124"/>
    </location>
</feature>
<feature type="transmembrane region" description="Helical" evidence="9">
    <location>
        <begin position="57"/>
        <end position="74"/>
    </location>
</feature>
<dbReference type="Pfam" id="PF01252">
    <property type="entry name" value="Peptidase_A8"/>
    <property type="match status" value="1"/>
</dbReference>
<dbReference type="Proteomes" id="UP000177905">
    <property type="component" value="Unassembled WGS sequence"/>
</dbReference>
<evidence type="ECO:0000256" key="1">
    <source>
        <dbReference type="ARBA" id="ARBA00006139"/>
    </source>
</evidence>
<protein>
    <recommendedName>
        <fullName evidence="9">Lipoprotein signal peptidase</fullName>
        <ecNumber evidence="9">3.4.23.36</ecNumber>
    </recommendedName>
    <alternativeName>
        <fullName evidence="9">Prolipoprotein signal peptidase</fullName>
    </alternativeName>
    <alternativeName>
        <fullName evidence="9">Signal peptidase II</fullName>
        <shortName evidence="9">SPase II</shortName>
    </alternativeName>
</protein>
<reference evidence="11 12" key="1">
    <citation type="journal article" date="2016" name="Nat. Commun.">
        <title>Thousands of microbial genomes shed light on interconnected biogeochemical processes in an aquifer system.</title>
        <authorList>
            <person name="Anantharaman K."/>
            <person name="Brown C.T."/>
            <person name="Hug L.A."/>
            <person name="Sharon I."/>
            <person name="Castelle C.J."/>
            <person name="Probst A.J."/>
            <person name="Thomas B.C."/>
            <person name="Singh A."/>
            <person name="Wilkins M.J."/>
            <person name="Karaoz U."/>
            <person name="Brodie E.L."/>
            <person name="Williams K.H."/>
            <person name="Hubbard S.S."/>
            <person name="Banfield J.F."/>
        </authorList>
    </citation>
    <scope>NUCLEOTIDE SEQUENCE [LARGE SCALE GENOMIC DNA]</scope>
</reference>
<dbReference type="NCBIfam" id="TIGR00077">
    <property type="entry name" value="lspA"/>
    <property type="match status" value="1"/>
</dbReference>
<evidence type="ECO:0000256" key="5">
    <source>
        <dbReference type="ARBA" id="ARBA00022750"/>
    </source>
</evidence>
<keyword evidence="4 9" id="KW-0812">Transmembrane</keyword>
<comment type="similarity">
    <text evidence="1 9 10">Belongs to the peptidase A8 family.</text>
</comment>
<dbReference type="PANTHER" id="PTHR33695:SF1">
    <property type="entry name" value="LIPOPROTEIN SIGNAL PEPTIDASE"/>
    <property type="match status" value="1"/>
</dbReference>
<evidence type="ECO:0000256" key="3">
    <source>
        <dbReference type="ARBA" id="ARBA00022670"/>
    </source>
</evidence>
<feature type="active site" evidence="9">
    <location>
        <position position="110"/>
    </location>
</feature>
<keyword evidence="2 9" id="KW-1003">Cell membrane</keyword>
<proteinExistence type="inferred from homology"/>
<dbReference type="EMBL" id="MEUA01000034">
    <property type="protein sequence ID" value="OGC14574.1"/>
    <property type="molecule type" value="Genomic_DNA"/>
</dbReference>
<dbReference type="PANTHER" id="PTHR33695">
    <property type="entry name" value="LIPOPROTEIN SIGNAL PEPTIDASE"/>
    <property type="match status" value="1"/>
</dbReference>
<gene>
    <name evidence="9" type="primary">lspA</name>
    <name evidence="11" type="ORF">A2290_01850</name>
</gene>
<organism evidence="11 12">
    <name type="scientific">candidate division WOR-1 bacterium RIFOXYB2_FULL_36_35</name>
    <dbReference type="NCBI Taxonomy" id="1802578"/>
    <lineage>
        <taxon>Bacteria</taxon>
        <taxon>Bacillati</taxon>
        <taxon>Saganbacteria</taxon>
    </lineage>
</organism>
<comment type="subcellular location">
    <subcellularLocation>
        <location evidence="9">Cell membrane</location>
        <topology evidence="9">Multi-pass membrane protein</topology>
    </subcellularLocation>
</comment>
<dbReference type="InterPro" id="IPR001872">
    <property type="entry name" value="Peptidase_A8"/>
</dbReference>